<sequence length="228" mass="26302">MNKLTPAVLSKLRRCFKKSKGRNNARDIDRRVEEVMRAAAAEEGIEFAATASSATVNEVDSLWLDEGGFVNAMNNIFGYIEHKPVFLLAGHHKYSPHSSRLFRILDPFSKGRVSWRQLVGRLVMNGNRRTSSRRDQWVDIRQTRCMRLKHCQRETIVKLVNVEQQDSFCYVAVSKGGRVGVYSGDMQLLHTYEIFYHRTGVRRRVKNCWITDAIYLSVSTDIKSFNKI</sequence>
<gene>
    <name evidence="1" type="ORF">K1T71_012700</name>
</gene>
<proteinExistence type="predicted"/>
<protein>
    <submittedName>
        <fullName evidence="1">Uncharacterized protein</fullName>
    </submittedName>
</protein>
<dbReference type="EMBL" id="CM034409">
    <property type="protein sequence ID" value="KAJ0171937.1"/>
    <property type="molecule type" value="Genomic_DNA"/>
</dbReference>
<organism evidence="1 2">
    <name type="scientific">Dendrolimus kikuchii</name>
    <dbReference type="NCBI Taxonomy" id="765133"/>
    <lineage>
        <taxon>Eukaryota</taxon>
        <taxon>Metazoa</taxon>
        <taxon>Ecdysozoa</taxon>
        <taxon>Arthropoda</taxon>
        <taxon>Hexapoda</taxon>
        <taxon>Insecta</taxon>
        <taxon>Pterygota</taxon>
        <taxon>Neoptera</taxon>
        <taxon>Endopterygota</taxon>
        <taxon>Lepidoptera</taxon>
        <taxon>Glossata</taxon>
        <taxon>Ditrysia</taxon>
        <taxon>Bombycoidea</taxon>
        <taxon>Lasiocampidae</taxon>
        <taxon>Dendrolimus</taxon>
    </lineage>
</organism>
<evidence type="ECO:0000313" key="2">
    <source>
        <dbReference type="Proteomes" id="UP000824533"/>
    </source>
</evidence>
<reference evidence="1 2" key="1">
    <citation type="journal article" date="2021" name="Front. Genet.">
        <title>Chromosome-Level Genome Assembly Reveals Significant Gene Expansion in the Toll and IMD Signaling Pathways of Dendrolimus kikuchii.</title>
        <authorList>
            <person name="Zhou J."/>
            <person name="Wu P."/>
            <person name="Xiong Z."/>
            <person name="Liu N."/>
            <person name="Zhao N."/>
            <person name="Ji M."/>
            <person name="Qiu Y."/>
            <person name="Yang B."/>
        </authorList>
    </citation>
    <scope>NUCLEOTIDE SEQUENCE [LARGE SCALE GENOMIC DNA]</scope>
    <source>
        <strain evidence="1">Ann1</strain>
    </source>
</reference>
<name>A0ACC1CKD2_9NEOP</name>
<evidence type="ECO:0000313" key="1">
    <source>
        <dbReference type="EMBL" id="KAJ0171937.1"/>
    </source>
</evidence>
<comment type="caution">
    <text evidence="1">The sequence shown here is derived from an EMBL/GenBank/DDBJ whole genome shotgun (WGS) entry which is preliminary data.</text>
</comment>
<accession>A0ACC1CKD2</accession>
<dbReference type="Proteomes" id="UP000824533">
    <property type="component" value="Linkage Group LG23"/>
</dbReference>
<keyword evidence="2" id="KW-1185">Reference proteome</keyword>